<dbReference type="GeneID" id="71966133"/>
<dbReference type="Pfam" id="PF04404">
    <property type="entry name" value="ERF"/>
    <property type="match status" value="1"/>
</dbReference>
<geneLocation type="plasmid" evidence="1 2">
    <name>pRMAS01</name>
</geneLocation>
<keyword evidence="2" id="KW-1185">Reference proteome</keyword>
<protein>
    <recommendedName>
        <fullName evidence="3">ERF family protein</fullName>
    </recommendedName>
</protein>
<dbReference type="EMBL" id="AP025699">
    <property type="protein sequence ID" value="BDH80222.1"/>
    <property type="molecule type" value="Genomic_DNA"/>
</dbReference>
<gene>
    <name evidence="1" type="ORF">MTTB_p020</name>
</gene>
<name>A0ABM7YFX4_9EURY</name>
<sequence>MEKMENRNLVKALLEVQKEIKNPKNTEINPYYRSKYAPLPDILNLIRPLLAKNGLVLYQDVGSTPEGVVCVRTHLIHESGESLKTSPLYMKVEGKGKGSPQSVGSAITYARRYQILALLGIASEDDDANLASRPRPTATPKPTR</sequence>
<evidence type="ECO:0000313" key="1">
    <source>
        <dbReference type="EMBL" id="BDH80222.1"/>
    </source>
</evidence>
<dbReference type="Proteomes" id="UP000831817">
    <property type="component" value="Plasmid pRMAS01"/>
</dbReference>
<accession>A0ABM7YFX4</accession>
<evidence type="ECO:0000313" key="2">
    <source>
        <dbReference type="Proteomes" id="UP000831817"/>
    </source>
</evidence>
<proteinExistence type="predicted"/>
<dbReference type="InterPro" id="IPR007499">
    <property type="entry name" value="ERF_bacteria_virus"/>
</dbReference>
<keyword evidence="1" id="KW-0614">Plasmid</keyword>
<organism evidence="1 2">
    <name type="scientific">Methanothermobacter tenebrarum</name>
    <dbReference type="NCBI Taxonomy" id="680118"/>
    <lineage>
        <taxon>Archaea</taxon>
        <taxon>Methanobacteriati</taxon>
        <taxon>Methanobacteriota</taxon>
        <taxon>Methanomada group</taxon>
        <taxon>Methanobacteria</taxon>
        <taxon>Methanobacteriales</taxon>
        <taxon>Methanobacteriaceae</taxon>
        <taxon>Methanothermobacter</taxon>
    </lineage>
</organism>
<evidence type="ECO:0008006" key="3">
    <source>
        <dbReference type="Google" id="ProtNLM"/>
    </source>
</evidence>
<dbReference type="RefSeq" id="WP_248565348.1">
    <property type="nucleotide sequence ID" value="NZ_AP025699.1"/>
</dbReference>
<reference evidence="1 2" key="1">
    <citation type="submission" date="2022-04" db="EMBL/GenBank/DDBJ databases">
        <title>Complete genome of Methanothermobacter tenebrarum strain RMAS.</title>
        <authorList>
            <person name="Nakamura K."/>
            <person name="Oshima K."/>
            <person name="Hattori M."/>
            <person name="Kamagata Y."/>
            <person name="Takamizawa K."/>
        </authorList>
    </citation>
    <scope>NUCLEOTIDE SEQUENCE [LARGE SCALE GENOMIC DNA]</scope>
    <source>
        <strain evidence="1 2">RMAS</strain>
        <plasmid evidence="1 2">pRMAS01</plasmid>
    </source>
</reference>